<comment type="caution">
    <text evidence="1">The sequence shown here is derived from an EMBL/GenBank/DDBJ whole genome shotgun (WGS) entry which is preliminary data.</text>
</comment>
<dbReference type="Pfam" id="PF04134">
    <property type="entry name" value="DCC1-like"/>
    <property type="match status" value="1"/>
</dbReference>
<dbReference type="InterPro" id="IPR007263">
    <property type="entry name" value="DCC1-like"/>
</dbReference>
<dbReference type="PANTHER" id="PTHR33639">
    <property type="entry name" value="THIOL-DISULFIDE OXIDOREDUCTASE DCC"/>
    <property type="match status" value="1"/>
</dbReference>
<accession>A0ABV3L8A5</accession>
<protein>
    <submittedName>
        <fullName evidence="1">DCC1-like thiol-disulfide oxidoreductase family protein</fullName>
    </submittedName>
</protein>
<keyword evidence="2" id="KW-1185">Reference proteome</keyword>
<evidence type="ECO:0000313" key="2">
    <source>
        <dbReference type="Proteomes" id="UP001553161"/>
    </source>
</evidence>
<dbReference type="InterPro" id="IPR052927">
    <property type="entry name" value="DCC_oxidoreductase"/>
</dbReference>
<dbReference type="RefSeq" id="WP_366192415.1">
    <property type="nucleotide sequence ID" value="NZ_JBFBVU010000007.1"/>
</dbReference>
<dbReference type="EMBL" id="JBFBVU010000007">
    <property type="protein sequence ID" value="MEV8466618.1"/>
    <property type="molecule type" value="Genomic_DNA"/>
</dbReference>
<reference evidence="1 2" key="1">
    <citation type="submission" date="2024-07" db="EMBL/GenBank/DDBJ databases">
        <authorList>
            <person name="Kang M."/>
        </authorList>
    </citation>
    <scope>NUCLEOTIDE SEQUENCE [LARGE SCALE GENOMIC DNA]</scope>
    <source>
        <strain evidence="1 2">DFM31</strain>
    </source>
</reference>
<name>A0ABV3L8A5_9RHOB</name>
<organism evidence="1 2">
    <name type="scientific">Meridianimarinicoccus marinus</name>
    <dbReference type="NCBI Taxonomy" id="3231483"/>
    <lineage>
        <taxon>Bacteria</taxon>
        <taxon>Pseudomonadati</taxon>
        <taxon>Pseudomonadota</taxon>
        <taxon>Alphaproteobacteria</taxon>
        <taxon>Rhodobacterales</taxon>
        <taxon>Paracoccaceae</taxon>
        <taxon>Meridianimarinicoccus</taxon>
    </lineage>
</organism>
<gene>
    <name evidence="1" type="ORF">AB0T83_07470</name>
</gene>
<proteinExistence type="predicted"/>
<sequence length="153" mass="17288">MADLRKQKAYSYREDPDIPDFDDGGPIAVMDGACALCSWGARTIVRLDRSGDFRICPVQSSTGTALVRHYGLEPDDPETWLFLDNGRAWSGMEAIIRIGECTGGLGHLASVMRVVPRHGRAWIYRRIARNRYRFGRSDMCALPDPELKRRLMT</sequence>
<evidence type="ECO:0000313" key="1">
    <source>
        <dbReference type="EMBL" id="MEV8466618.1"/>
    </source>
</evidence>
<dbReference type="PANTHER" id="PTHR33639:SF2">
    <property type="entry name" value="DUF393 DOMAIN-CONTAINING PROTEIN"/>
    <property type="match status" value="1"/>
</dbReference>
<dbReference type="Proteomes" id="UP001553161">
    <property type="component" value="Unassembled WGS sequence"/>
</dbReference>